<dbReference type="Proteomes" id="UP000799771">
    <property type="component" value="Unassembled WGS sequence"/>
</dbReference>
<dbReference type="InterPro" id="IPR000668">
    <property type="entry name" value="Peptidase_C1A_C"/>
</dbReference>
<keyword evidence="3" id="KW-1185">Reference proteome</keyword>
<protein>
    <submittedName>
        <fullName evidence="2">Cysteine proteinase</fullName>
    </submittedName>
</protein>
<dbReference type="AlphaFoldDB" id="A0A6A6AKG1"/>
<dbReference type="OrthoDB" id="640249at2759"/>
<dbReference type="Gene3D" id="3.90.70.10">
    <property type="entry name" value="Cysteine proteinases"/>
    <property type="match status" value="1"/>
</dbReference>
<reference evidence="2" key="1">
    <citation type="journal article" date="2020" name="Stud. Mycol.">
        <title>101 Dothideomycetes genomes: a test case for predicting lifestyles and emergence of pathogens.</title>
        <authorList>
            <person name="Haridas S."/>
            <person name="Albert R."/>
            <person name="Binder M."/>
            <person name="Bloem J."/>
            <person name="Labutti K."/>
            <person name="Salamov A."/>
            <person name="Andreopoulos B."/>
            <person name="Baker S."/>
            <person name="Barry K."/>
            <person name="Bills G."/>
            <person name="Bluhm B."/>
            <person name="Cannon C."/>
            <person name="Castanera R."/>
            <person name="Culley D."/>
            <person name="Daum C."/>
            <person name="Ezra D."/>
            <person name="Gonzalez J."/>
            <person name="Henrissat B."/>
            <person name="Kuo A."/>
            <person name="Liang C."/>
            <person name="Lipzen A."/>
            <person name="Lutzoni F."/>
            <person name="Magnuson J."/>
            <person name="Mondo S."/>
            <person name="Nolan M."/>
            <person name="Ohm R."/>
            <person name="Pangilinan J."/>
            <person name="Park H.-J."/>
            <person name="Ramirez L."/>
            <person name="Alfaro M."/>
            <person name="Sun H."/>
            <person name="Tritt A."/>
            <person name="Yoshinaga Y."/>
            <person name="Zwiers L.-H."/>
            <person name="Turgeon B."/>
            <person name="Goodwin S."/>
            <person name="Spatafora J."/>
            <person name="Crous P."/>
            <person name="Grigoriev I."/>
        </authorList>
    </citation>
    <scope>NUCLEOTIDE SEQUENCE</scope>
    <source>
        <strain evidence="2">CBS 119687</strain>
    </source>
</reference>
<accession>A0A6A6AKG1</accession>
<evidence type="ECO:0000313" key="3">
    <source>
        <dbReference type="Proteomes" id="UP000799771"/>
    </source>
</evidence>
<dbReference type="EMBL" id="ML977502">
    <property type="protein sequence ID" value="KAF2131723.1"/>
    <property type="molecule type" value="Genomic_DNA"/>
</dbReference>
<evidence type="ECO:0000259" key="1">
    <source>
        <dbReference type="Pfam" id="PF00112"/>
    </source>
</evidence>
<dbReference type="GO" id="GO:0006508">
    <property type="term" value="P:proteolysis"/>
    <property type="evidence" value="ECO:0007669"/>
    <property type="project" value="InterPro"/>
</dbReference>
<name>A0A6A6AKG1_9PLEO</name>
<sequence length="337" mass="36999">MATSVGFTGYIPDVDDSRDHQISISDLNLDTGPSPAAFNIYTDKSFKAHIYDQGNVGSCVCNAFATAYSIALQRQNTHAYFTPSRLFLYYLARLSQDPSAPATQRSTWFESMASQPPTQDMPPDCGSRNRDVLRALSALGACNEAPTLWTNKYGASGQWPYIDVSYSPNQEPWQVTLSAGAVNGEFPPGALCRQAPDALCFANAVKHRTLRYAHPQPWDDVMCWKKLLANGYPVVFAFELFYGFGNLDARGVAPTPGPGDAYDTGHVVVAVGWDDGMGKEGCFRVQNSWGEGWGEGGFFWMPFEWLGMDRPDRPGWRLLQGDSSAWVLIDSLDAGSA</sequence>
<dbReference type="SUPFAM" id="SSF54001">
    <property type="entry name" value="Cysteine proteinases"/>
    <property type="match status" value="1"/>
</dbReference>
<evidence type="ECO:0000313" key="2">
    <source>
        <dbReference type="EMBL" id="KAF2131723.1"/>
    </source>
</evidence>
<dbReference type="InterPro" id="IPR038765">
    <property type="entry name" value="Papain-like_cys_pep_sf"/>
</dbReference>
<dbReference type="RefSeq" id="XP_033526110.1">
    <property type="nucleotide sequence ID" value="XM_033667799.1"/>
</dbReference>
<gene>
    <name evidence="2" type="ORF">P153DRAFT_365291</name>
</gene>
<feature type="domain" description="Peptidase C1A papain C-terminal" evidence="1">
    <location>
        <begin position="225"/>
        <end position="301"/>
    </location>
</feature>
<dbReference type="GeneID" id="54408231"/>
<organism evidence="2 3">
    <name type="scientific">Dothidotthia symphoricarpi CBS 119687</name>
    <dbReference type="NCBI Taxonomy" id="1392245"/>
    <lineage>
        <taxon>Eukaryota</taxon>
        <taxon>Fungi</taxon>
        <taxon>Dikarya</taxon>
        <taxon>Ascomycota</taxon>
        <taxon>Pezizomycotina</taxon>
        <taxon>Dothideomycetes</taxon>
        <taxon>Pleosporomycetidae</taxon>
        <taxon>Pleosporales</taxon>
        <taxon>Dothidotthiaceae</taxon>
        <taxon>Dothidotthia</taxon>
    </lineage>
</organism>
<dbReference type="Pfam" id="PF00112">
    <property type="entry name" value="Peptidase_C1"/>
    <property type="match status" value="1"/>
</dbReference>
<dbReference type="GO" id="GO:0008234">
    <property type="term" value="F:cysteine-type peptidase activity"/>
    <property type="evidence" value="ECO:0007669"/>
    <property type="project" value="InterPro"/>
</dbReference>
<proteinExistence type="predicted"/>